<dbReference type="AlphaFoldDB" id="A0ABD3HFM0"/>
<dbReference type="Proteomes" id="UP001633002">
    <property type="component" value="Unassembled WGS sequence"/>
</dbReference>
<evidence type="ECO:0000313" key="1">
    <source>
        <dbReference type="EMBL" id="KAL3688955.1"/>
    </source>
</evidence>
<organism evidence="1 2">
    <name type="scientific">Riccia sorocarpa</name>
    <dbReference type="NCBI Taxonomy" id="122646"/>
    <lineage>
        <taxon>Eukaryota</taxon>
        <taxon>Viridiplantae</taxon>
        <taxon>Streptophyta</taxon>
        <taxon>Embryophyta</taxon>
        <taxon>Marchantiophyta</taxon>
        <taxon>Marchantiopsida</taxon>
        <taxon>Marchantiidae</taxon>
        <taxon>Marchantiales</taxon>
        <taxon>Ricciaceae</taxon>
        <taxon>Riccia</taxon>
    </lineage>
</organism>
<dbReference type="PANTHER" id="PTHR32254:SF6">
    <property type="entry name" value="DUF1068 DOMAIN-CONTAINING PROTEIN"/>
    <property type="match status" value="1"/>
</dbReference>
<gene>
    <name evidence="1" type="ORF">R1sor_015264</name>
</gene>
<accession>A0ABD3HFM0</accession>
<protein>
    <submittedName>
        <fullName evidence="1">Uncharacterized protein</fullName>
    </submittedName>
</protein>
<dbReference type="PANTHER" id="PTHR32254">
    <property type="entry name" value="EXPRESSED PROTEIN"/>
    <property type="match status" value="1"/>
</dbReference>
<comment type="caution">
    <text evidence="1">The sequence shown here is derived from an EMBL/GenBank/DDBJ whole genome shotgun (WGS) entry which is preliminary data.</text>
</comment>
<name>A0ABD3HFM0_9MARC</name>
<sequence length="219" mass="24323">MSACTQFKFKLQSCISVHRRNLKIRNADDAVGPCHLKSSSWSTAPLESLQFHPSSVIKEGSNVVIATGAFFQDRLVSCPLCECACSGQAQGSLATNMGLTEILQGMLTDCGQVNDSAQIPAEVKLNNYERLRNALSLQLIRSRDVEEESQRALQQAEDKAARYHEEIGRCLAGMRIMGAVRARVDAELKKQKEASSMWERRARDLGWNGEGEEQKRAHI</sequence>
<keyword evidence="2" id="KW-1185">Reference proteome</keyword>
<proteinExistence type="predicted"/>
<dbReference type="InterPro" id="IPR010471">
    <property type="entry name" value="DUF1068"/>
</dbReference>
<dbReference type="EMBL" id="JBJQOH010000004">
    <property type="protein sequence ID" value="KAL3688955.1"/>
    <property type="molecule type" value="Genomic_DNA"/>
</dbReference>
<reference evidence="1 2" key="1">
    <citation type="submission" date="2024-09" db="EMBL/GenBank/DDBJ databases">
        <title>Chromosome-scale assembly of Riccia sorocarpa.</title>
        <authorList>
            <person name="Paukszto L."/>
        </authorList>
    </citation>
    <scope>NUCLEOTIDE SEQUENCE [LARGE SCALE GENOMIC DNA]</scope>
    <source>
        <strain evidence="1">LP-2024</strain>
        <tissue evidence="1">Aerial parts of the thallus</tissue>
    </source>
</reference>
<dbReference type="Pfam" id="PF06364">
    <property type="entry name" value="DUF1068"/>
    <property type="match status" value="1"/>
</dbReference>
<evidence type="ECO:0000313" key="2">
    <source>
        <dbReference type="Proteomes" id="UP001633002"/>
    </source>
</evidence>